<dbReference type="Pfam" id="PF00111">
    <property type="entry name" value="Fer2"/>
    <property type="match status" value="1"/>
</dbReference>
<organism evidence="11 12">
    <name type="scientific">Nocardioides abyssi</name>
    <dbReference type="NCBI Taxonomy" id="3058370"/>
    <lineage>
        <taxon>Bacteria</taxon>
        <taxon>Bacillati</taxon>
        <taxon>Actinomycetota</taxon>
        <taxon>Actinomycetes</taxon>
        <taxon>Propionibacteriales</taxon>
        <taxon>Nocardioidaceae</taxon>
        <taxon>Nocardioides</taxon>
    </lineage>
</organism>
<keyword evidence="2" id="KW-0285">Flavoprotein</keyword>
<accession>A0ABT8EVU7</accession>
<dbReference type="PRINTS" id="PR00410">
    <property type="entry name" value="PHEHYDRXLASE"/>
</dbReference>
<evidence type="ECO:0000256" key="2">
    <source>
        <dbReference type="ARBA" id="ARBA00022630"/>
    </source>
</evidence>
<evidence type="ECO:0000256" key="6">
    <source>
        <dbReference type="ARBA" id="ARBA00023002"/>
    </source>
</evidence>
<dbReference type="SUPFAM" id="SSF63380">
    <property type="entry name" value="Riboflavin synthase domain-like"/>
    <property type="match status" value="1"/>
</dbReference>
<keyword evidence="12" id="KW-1185">Reference proteome</keyword>
<evidence type="ECO:0000256" key="4">
    <source>
        <dbReference type="ARBA" id="ARBA00022723"/>
    </source>
</evidence>
<proteinExistence type="predicted"/>
<dbReference type="InterPro" id="IPR039261">
    <property type="entry name" value="FNR_nucleotide-bd"/>
</dbReference>
<comment type="caution">
    <text evidence="11">The sequence shown here is derived from an EMBL/GenBank/DDBJ whole genome shotgun (WGS) entry which is preliminary data.</text>
</comment>
<dbReference type="InterPro" id="IPR006058">
    <property type="entry name" value="2Fe2S_fd_BS"/>
</dbReference>
<reference evidence="11" key="1">
    <citation type="submission" date="2023-06" db="EMBL/GenBank/DDBJ databases">
        <title>Draft genome sequence of Nocardioides sp. SOB72.</title>
        <authorList>
            <person name="Zhang G."/>
        </authorList>
    </citation>
    <scope>NUCLEOTIDE SEQUENCE</scope>
    <source>
        <strain evidence="11">SOB72</strain>
    </source>
</reference>
<evidence type="ECO:0000313" key="12">
    <source>
        <dbReference type="Proteomes" id="UP001168537"/>
    </source>
</evidence>
<dbReference type="PROSITE" id="PS51384">
    <property type="entry name" value="FAD_FR"/>
    <property type="match status" value="1"/>
</dbReference>
<sequence>MDTDSFELKILDVVEETPDARSISFEVPAGAEEHFAYKPGQFLTVAVPSDQTGVAARCYSLCSSPVGGGPLTITVKRTDGGYASNWICDHLAPGDSLRVLPPSGIFTPASLSADLLLFAGGSGITPVMSITRTALEQGTGRIVLFYANRDERSVIFAGELARLAAAHPDRLVVVHWLESVQGLPSHEQVKAFAAGYATYDAFVCGPAPFMKMTVAALKELEFPRERRHQEKFVSLGGNPFGDLHDVEVAEAEIDAAEHEDALLDEGGAQEPSSLGGGPAGPVRLEVELDGQTHAFEDWAPGTTMLEHLEAKGVKAPYSCREGECSACAVRLLEGEVEMRHNDVLDDEDLADGIRLACQSVATTDTVRATYS</sequence>
<dbReference type="Gene3D" id="2.40.30.10">
    <property type="entry name" value="Translation factors"/>
    <property type="match status" value="1"/>
</dbReference>
<dbReference type="SUPFAM" id="SSF52343">
    <property type="entry name" value="Ferredoxin reductase-like, C-terminal NADP-linked domain"/>
    <property type="match status" value="1"/>
</dbReference>
<keyword evidence="3" id="KW-0001">2Fe-2S</keyword>
<dbReference type="CDD" id="cd00207">
    <property type="entry name" value="fer2"/>
    <property type="match status" value="1"/>
</dbReference>
<evidence type="ECO:0000256" key="3">
    <source>
        <dbReference type="ARBA" id="ARBA00022714"/>
    </source>
</evidence>
<dbReference type="RefSeq" id="WP_300961315.1">
    <property type="nucleotide sequence ID" value="NZ_JAUHJR010000004.1"/>
</dbReference>
<evidence type="ECO:0000256" key="7">
    <source>
        <dbReference type="ARBA" id="ARBA00023004"/>
    </source>
</evidence>
<dbReference type="PRINTS" id="PR00371">
    <property type="entry name" value="FPNCR"/>
</dbReference>
<dbReference type="PROSITE" id="PS51085">
    <property type="entry name" value="2FE2S_FER_2"/>
    <property type="match status" value="1"/>
</dbReference>
<dbReference type="InterPro" id="IPR017938">
    <property type="entry name" value="Riboflavin_synthase-like_b-brl"/>
</dbReference>
<dbReference type="EMBL" id="JAUHJR010000004">
    <property type="protein sequence ID" value="MDN4162168.1"/>
    <property type="molecule type" value="Genomic_DNA"/>
</dbReference>
<dbReference type="Pfam" id="PF00175">
    <property type="entry name" value="NAD_binding_1"/>
    <property type="match status" value="1"/>
</dbReference>
<dbReference type="PANTHER" id="PTHR47354">
    <property type="entry name" value="NADH OXIDOREDUCTASE HCR"/>
    <property type="match status" value="1"/>
</dbReference>
<gene>
    <name evidence="11" type="ORF">QWY29_12460</name>
</gene>
<dbReference type="Pfam" id="PF00970">
    <property type="entry name" value="FAD_binding_6"/>
    <property type="match status" value="1"/>
</dbReference>
<evidence type="ECO:0000259" key="9">
    <source>
        <dbReference type="PROSITE" id="PS51085"/>
    </source>
</evidence>
<keyword evidence="6" id="KW-0560">Oxidoreductase</keyword>
<dbReference type="InterPro" id="IPR017927">
    <property type="entry name" value="FAD-bd_FR_type"/>
</dbReference>
<evidence type="ECO:0000256" key="8">
    <source>
        <dbReference type="ARBA" id="ARBA00023014"/>
    </source>
</evidence>
<dbReference type="InterPro" id="IPR001041">
    <property type="entry name" value="2Fe-2S_ferredoxin-type"/>
</dbReference>
<dbReference type="Gene3D" id="3.40.50.80">
    <property type="entry name" value="Nucleotide-binding domain of ferredoxin-NADP reductase (FNR) module"/>
    <property type="match status" value="1"/>
</dbReference>
<dbReference type="InterPro" id="IPR050415">
    <property type="entry name" value="MRET"/>
</dbReference>
<protein>
    <submittedName>
        <fullName evidence="11">Ferredoxin--NADP reductase</fullName>
    </submittedName>
</protein>
<evidence type="ECO:0000313" key="11">
    <source>
        <dbReference type="EMBL" id="MDN4162168.1"/>
    </source>
</evidence>
<keyword evidence="8" id="KW-0411">Iron-sulfur</keyword>
<dbReference type="InterPro" id="IPR001709">
    <property type="entry name" value="Flavoprot_Pyr_Nucl_cyt_Rdtase"/>
</dbReference>
<evidence type="ECO:0000256" key="5">
    <source>
        <dbReference type="ARBA" id="ARBA00022827"/>
    </source>
</evidence>
<dbReference type="InterPro" id="IPR036010">
    <property type="entry name" value="2Fe-2S_ferredoxin-like_sf"/>
</dbReference>
<dbReference type="PROSITE" id="PS00197">
    <property type="entry name" value="2FE2S_FER_1"/>
    <property type="match status" value="1"/>
</dbReference>
<keyword evidence="5" id="KW-0274">FAD</keyword>
<dbReference type="Proteomes" id="UP001168537">
    <property type="component" value="Unassembled WGS sequence"/>
</dbReference>
<keyword evidence="4" id="KW-0479">Metal-binding</keyword>
<dbReference type="InterPro" id="IPR012675">
    <property type="entry name" value="Beta-grasp_dom_sf"/>
</dbReference>
<name>A0ABT8EVU7_9ACTN</name>
<evidence type="ECO:0000259" key="10">
    <source>
        <dbReference type="PROSITE" id="PS51384"/>
    </source>
</evidence>
<dbReference type="InterPro" id="IPR008333">
    <property type="entry name" value="Cbr1-like_FAD-bd_dom"/>
</dbReference>
<dbReference type="PANTHER" id="PTHR47354:SF8">
    <property type="entry name" value="1,2-PHENYLACETYL-COA EPOXIDASE, SUBUNIT E"/>
    <property type="match status" value="1"/>
</dbReference>
<feature type="domain" description="2Fe-2S ferredoxin-type" evidence="9">
    <location>
        <begin position="282"/>
        <end position="371"/>
    </location>
</feature>
<dbReference type="CDD" id="cd06214">
    <property type="entry name" value="PA_degradation_oxidoreductase_like"/>
    <property type="match status" value="1"/>
</dbReference>
<feature type="domain" description="FAD-binding FR-type" evidence="10">
    <location>
        <begin position="3"/>
        <end position="109"/>
    </location>
</feature>
<keyword evidence="7" id="KW-0408">Iron</keyword>
<dbReference type="SUPFAM" id="SSF54292">
    <property type="entry name" value="2Fe-2S ferredoxin-like"/>
    <property type="match status" value="1"/>
</dbReference>
<evidence type="ECO:0000256" key="1">
    <source>
        <dbReference type="ARBA" id="ARBA00001974"/>
    </source>
</evidence>
<dbReference type="Gene3D" id="3.10.20.30">
    <property type="match status" value="1"/>
</dbReference>
<comment type="cofactor">
    <cofactor evidence="1">
        <name>FAD</name>
        <dbReference type="ChEBI" id="CHEBI:57692"/>
    </cofactor>
</comment>
<dbReference type="InterPro" id="IPR001433">
    <property type="entry name" value="OxRdtase_FAD/NAD-bd"/>
</dbReference>